<evidence type="ECO:0000256" key="18">
    <source>
        <dbReference type="SAM" id="Phobius"/>
    </source>
</evidence>
<evidence type="ECO:0000256" key="16">
    <source>
        <dbReference type="PROSITE-ProRule" id="PRU00076"/>
    </source>
</evidence>
<dbReference type="GO" id="GO:2000331">
    <property type="term" value="P:regulation of terminal button organization"/>
    <property type="evidence" value="ECO:0007669"/>
    <property type="project" value="UniProtKB-ARBA"/>
</dbReference>
<sequence>MDFDRHRSRQKSAPTSDNESKYYFSDVGDAGRSKNSKQLRRRKNPEESDAKESHKGKGFPPDKRDPKYQRTEEKEKHFPDHYQLRSGPVKEHAIQKSKEATPDVIRYSSNPADDNMGGNFNPPAKFGSWGQLLSSSGKRQYSSLQPSNQQPPASAAMSTLPRVAGQRRQQQLYPAGLSSESESSGASPSSSDEDGDEDEEDDDEDNDVENHSDATTCTGSEMALAASKNEQLKEKRLFESDTHVTSTTTTTATPSVRSIPLAVGRSLSHQADSMDHRDFRSSCLARTPSGSLFIPSECKVPASPLNCHLSSQLSKTVNESKTNPERCHLSYSSGVPVPVCNNVRRSSPGHYSRFQFRKSFSSRCTWKCTAIVCLFISLAILSALAYFVALMFPYWHHASSHPCPVMVDDMEQEIGRINSANIPKKTPPPRSETFSEIQLGKSTSAKIGAFGYWNYQFHLRNPSLVKFNYTLSHGASLGVYGRRDGVPTHTRYDFFEILKPRSRRTKRSDKETFSVEFVQFLDRGLWYISVYNDGDQPHDILFTSTFTDDSSLPCPYDCHGHGACVMGRCVCNPDYAGDSCAYRVCPVLCSGRGQYMNGACVCSSGWKGKECHLRDDECETADCNGHGDCLDGLCRCFPGYKGPHCEEVDCLDPECSDHGICVSGMCVCRKGWKGADCSEPDSDALRCLPDCSGHGQFNLKVQKCTCDDQWTGTDCSQEKCDLDCGKQGHCEGGQCVCSEGWTGTKCNERLCDPRCTENGQCRNGTCLCIQGWNGKHCTLEGCPKNCNNHGECIVNDENEWTCHCQHDWDGPACAIPLERNCNDGNDNDKDGLVDCADSECCLDKACENNPLCFSAVDPLDILLRKQPPAVTASFFQRMQFLIEEGSVQSYAHKSVFNDSMLGILFNTSRASVIRGQVVSTAGSGVMGVRVGLAGSAQPGFTVTRESGWFDILVNGGGAVKLHFQRDPFRPRDVTVVVPWNEIVVIDKVTLSLEDEKPLEYKSLLCLDHDYDNMKPVVLATWKHGFQGACPEKSSILAEPQVIQESLPIPGTDLHLVYHSSRAGGYLSTIQLQLTPDSIPSTLRLIHLRISIEGILFEKKFEADPAIKYTYAWNRRNVYRQKVYGIASATVSVGYEYSSCQHIIWEIQTTQVSGHDMSVSNIGGWNLDIHHKYNFHEGILQKGDGSNIYLKTKPKLLLTTMGNGIRRPLDCDNCNGSAKHQMLLAPVALASAPDGSIYVGDFNLIRKITPEGMVSTVVQLSTAQVAYRYHLAVGPVDGRLYISDPEKHQILRMKLNEETTNIQDNLEIVVGSGEKCLPGDKFSCGDGRLAKLARLAYPKGIAVSAQNEIYVADGTNIRMVDKNGIIHTIIGDYYHKSHWKPVPCGRTVSLSQVNLRWPTSLAINPLDSSLHILDDHMVLRVTPDRRLKVVAGRPLQCASQMAKDKVEISPEIYLESPQSIAFAPNGDLYIAESDSQMINRVRVIGSDGRIQHFAGAESDCNCMDQNCECFDEEHFLAYNSKLNSISAIAVTPDGNLHISDQGNLRIRSITASLPVPNEGHEYEIYAPEVQEVYVFNRHGQHILTKNLITGKPIYTFSYNVNTSFGKLSTVTDAAGNKIYILRDYSNQVNTIENTQGGKCRLEMSRMGMLQSFTTPSNFKTQFDYHGSNGLLRSKSDSTGKSYVYGYDEYGRLIEGITPSGQIIRLSYNLSIKGASVTVTRDDKESVVLLIKGSDVTTKIGGAEKRVTQFPDGSLIMTSADSSTIEVDTTASPILNDVNPLIAEIYPLPSKLKATVSEDNVQNLEWKYNVKKSGKGPARQITHIGKMLKVNGEVLFSVEFDREEHSETVFDRNQVPLLTAHYDILGQPMQWKPAHNFTAVRLDYDRYGRLSQWERGYLFERYTFDMQGRLAEIRHADNTGIMYKYDEGAISMPNEIIVPSGSRYLLQYDSSEGLQAIITPNGHKHELAFQTSLGFYKLLYLSPGVRFPFVTHYGDSGQILAKFFPENSGRVVYLYNENGNIQTVFCGPERTDFSYVEQKTLVRSWTKTVPELELRTDFKYHGVLVQEERFRVSSRSALSNAKFRYQYEGHLTIVEIEIGAKVVGETRYRYSVQSGMLEQVQQFLIHRPKINNVFIQDDQRHFSKTIAHDSYGRISLLAISLWNREVFSLNIRYDNRGRLRQMSTKAGYDVGVETVNCTYTPDGYLSEVAGRRSYRFLYDVNGNMKTFWEDEHQITLKYDDGDRLVGYNDMDLYDVDVRGFLVRKGQEKFTFNAKSQLIHATQHGLYEVHYYYDAMDRPIAWRDHKGNITQFFYTNPKNKFQVTHVHTTQDKKTFALVYDTSDHLMYVEDTASNKYFVATDHLGSPLLVFNSEGKIVKEVKRTPFGKLIFDSNPAFMIFVDFRKGLRDPYTGLVFFKSRAYDPTGAQWLTPNWEDVPKFISKPYMIHLYRFHGNNPFNEAEEDYHLDDLSKWISAFGLGKFNAPLTQSFNTKPESTFSVKPSLPVISGLSCTADVVSREFFRLTTVPRTEIRGHISGSVIQPQLANLPSVLGDGLLLSRTKNQAIVHVLSDASPILRDVITSVLNDTQYVNLHFSLHGQDSFFLVQPDQKRVQEDWDQLQRLGTMFNVTMHAGEGHVDLRLRSPAILLNIRYGGNFEEERQRLLSHARRKAVKDAWQREVKLAQKGLRGSREWTKLELEDLLMKGQVSDYYGTDIHDVENFPQLADDPTNIVFRK</sequence>
<dbReference type="GO" id="GO:0008045">
    <property type="term" value="P:motor neuron axon guidance"/>
    <property type="evidence" value="ECO:0007669"/>
    <property type="project" value="TreeGrafter"/>
</dbReference>
<feature type="compositionally biased region" description="Low complexity" evidence="17">
    <location>
        <begin position="178"/>
        <end position="190"/>
    </location>
</feature>
<evidence type="ECO:0000256" key="4">
    <source>
        <dbReference type="ARBA" id="ARBA00022475"/>
    </source>
</evidence>
<dbReference type="FunFam" id="2.180.10.10:FF:000008">
    <property type="entry name" value="Odz, odd Oz/ten-m homolog"/>
    <property type="match status" value="1"/>
</dbReference>
<evidence type="ECO:0000313" key="20">
    <source>
        <dbReference type="EMBL" id="CAL1273550.1"/>
    </source>
</evidence>
<comment type="caution">
    <text evidence="20">The sequence shown here is derived from an EMBL/GenBank/DDBJ whole genome shotgun (WGS) entry which is preliminary data.</text>
</comment>
<feature type="compositionally biased region" description="Basic residues" evidence="17">
    <location>
        <begin position="34"/>
        <end position="43"/>
    </location>
</feature>
<evidence type="ECO:0000256" key="9">
    <source>
        <dbReference type="ARBA" id="ARBA00022902"/>
    </source>
</evidence>
<feature type="compositionally biased region" description="Polar residues" evidence="17">
    <location>
        <begin position="131"/>
        <end position="152"/>
    </location>
</feature>
<protein>
    <recommendedName>
        <fullName evidence="15">Tenascin-like protein</fullName>
    </recommendedName>
</protein>
<dbReference type="GO" id="GO:0001941">
    <property type="term" value="P:postsynaptic membrane organization"/>
    <property type="evidence" value="ECO:0007669"/>
    <property type="project" value="UniProtKB-ARBA"/>
</dbReference>
<evidence type="ECO:0000256" key="17">
    <source>
        <dbReference type="SAM" id="MobiDB-lite"/>
    </source>
</evidence>
<dbReference type="GO" id="GO:0043025">
    <property type="term" value="C:neuronal cell body"/>
    <property type="evidence" value="ECO:0007669"/>
    <property type="project" value="UniProtKB-ARBA"/>
</dbReference>
<dbReference type="PANTHER" id="PTHR11219:SF72">
    <property type="entry name" value="TENEURIN-M"/>
    <property type="match status" value="1"/>
</dbReference>
<feature type="disulfide bond" evidence="16">
    <location>
        <begin position="804"/>
        <end position="813"/>
    </location>
</feature>
<dbReference type="FunFam" id="2.10.25.10:FF:000021">
    <property type="entry name" value="Teneurin transmembrane protein 2"/>
    <property type="match status" value="1"/>
</dbReference>
<feature type="region of interest" description="Disordered" evidence="17">
    <location>
        <begin position="235"/>
        <end position="254"/>
    </location>
</feature>
<dbReference type="GO" id="GO:0097060">
    <property type="term" value="C:synaptic membrane"/>
    <property type="evidence" value="ECO:0007669"/>
    <property type="project" value="UniProtKB-ARBA"/>
</dbReference>
<organism evidence="20 21">
    <name type="scientific">Larinioides sclopetarius</name>
    <dbReference type="NCBI Taxonomy" id="280406"/>
    <lineage>
        <taxon>Eukaryota</taxon>
        <taxon>Metazoa</taxon>
        <taxon>Ecdysozoa</taxon>
        <taxon>Arthropoda</taxon>
        <taxon>Chelicerata</taxon>
        <taxon>Arachnida</taxon>
        <taxon>Araneae</taxon>
        <taxon>Araneomorphae</taxon>
        <taxon>Entelegynae</taxon>
        <taxon>Araneoidea</taxon>
        <taxon>Araneidae</taxon>
        <taxon>Larinioides</taxon>
    </lineage>
</organism>
<keyword evidence="21" id="KW-1185">Reference proteome</keyword>
<dbReference type="Pfam" id="PF23093">
    <property type="entry name" value="GBD_Tenm3"/>
    <property type="match status" value="1"/>
</dbReference>
<dbReference type="PROSITE" id="PS50026">
    <property type="entry name" value="EGF_3"/>
    <property type="match status" value="2"/>
</dbReference>
<feature type="transmembrane region" description="Helical" evidence="18">
    <location>
        <begin position="368"/>
        <end position="395"/>
    </location>
</feature>
<keyword evidence="10 18" id="KW-1133">Transmembrane helix</keyword>
<keyword evidence="6" id="KW-0770">Synapse</keyword>
<comment type="similarity">
    <text evidence="3">Belongs to the tenascin family. Teneurin subfamily.</text>
</comment>
<dbReference type="Gene3D" id="2.120.10.30">
    <property type="entry name" value="TolB, C-terminal domain"/>
    <property type="match status" value="2"/>
</dbReference>
<evidence type="ECO:0000256" key="14">
    <source>
        <dbReference type="ARBA" id="ARBA00034102"/>
    </source>
</evidence>
<keyword evidence="7 18" id="KW-0812">Transmembrane</keyword>
<dbReference type="PANTHER" id="PTHR11219">
    <property type="entry name" value="TENEURIN AND N-ACETYLGLUCOSAMINE-1-PHOSPHODIESTER ALPHA-N-ACETYLGLUCOSAMINIDASE"/>
    <property type="match status" value="1"/>
</dbReference>
<reference evidence="20 21" key="1">
    <citation type="submission" date="2024-04" db="EMBL/GenBank/DDBJ databases">
        <authorList>
            <person name="Rising A."/>
            <person name="Reimegard J."/>
            <person name="Sonavane S."/>
            <person name="Akerstrom W."/>
            <person name="Nylinder S."/>
            <person name="Hedman E."/>
            <person name="Kallberg Y."/>
        </authorList>
    </citation>
    <scope>NUCLEOTIDE SEQUENCE [LARGE SCALE GENOMIC DNA]</scope>
</reference>
<gene>
    <name evidence="20" type="ORF">LARSCL_LOCUS6956</name>
</gene>
<evidence type="ECO:0000256" key="7">
    <source>
        <dbReference type="ARBA" id="ARBA00022692"/>
    </source>
</evidence>
<dbReference type="InterPro" id="IPR056820">
    <property type="entry name" value="TEN_TTR-like"/>
</dbReference>
<keyword evidence="6" id="KW-0771">Synaptosome</keyword>
<keyword evidence="11 18" id="KW-0472">Membrane</keyword>
<feature type="compositionally biased region" description="Low complexity" evidence="17">
    <location>
        <begin position="243"/>
        <end position="253"/>
    </location>
</feature>
<dbReference type="GO" id="GO:0034116">
    <property type="term" value="P:positive regulation of heterotypic cell-cell adhesion"/>
    <property type="evidence" value="ECO:0007669"/>
    <property type="project" value="UniProtKB-ARBA"/>
</dbReference>
<dbReference type="SMART" id="SM00181">
    <property type="entry name" value="EGF"/>
    <property type="match status" value="8"/>
</dbReference>
<dbReference type="GO" id="GO:0007274">
    <property type="term" value="P:neuromuscular synaptic transmission"/>
    <property type="evidence" value="ECO:0007669"/>
    <property type="project" value="UniProtKB-ARBA"/>
</dbReference>
<feature type="disulfide bond" evidence="16">
    <location>
        <begin position="636"/>
        <end position="645"/>
    </location>
</feature>
<feature type="region of interest" description="Disordered" evidence="17">
    <location>
        <begin position="1"/>
        <end position="221"/>
    </location>
</feature>
<dbReference type="GO" id="GO:0042803">
    <property type="term" value="F:protein homodimerization activity"/>
    <property type="evidence" value="ECO:0007669"/>
    <property type="project" value="UniProtKB-ARBA"/>
</dbReference>
<dbReference type="GO" id="GO:0048513">
    <property type="term" value="P:animal organ development"/>
    <property type="evidence" value="ECO:0007669"/>
    <property type="project" value="UniProtKB-ARBA"/>
</dbReference>
<evidence type="ECO:0000256" key="8">
    <source>
        <dbReference type="ARBA" id="ARBA00022737"/>
    </source>
</evidence>
<dbReference type="PROSITE" id="PS00022">
    <property type="entry name" value="EGF_1"/>
    <property type="match status" value="4"/>
</dbReference>
<dbReference type="FunFam" id="2.120.10.30:FF:000033">
    <property type="entry name" value="teneurin-a isoform X3"/>
    <property type="match status" value="1"/>
</dbReference>
<dbReference type="GO" id="GO:0040017">
    <property type="term" value="P:positive regulation of locomotion"/>
    <property type="evidence" value="ECO:0007669"/>
    <property type="project" value="UniProtKB-ARBA"/>
</dbReference>
<dbReference type="InterPro" id="IPR056822">
    <property type="entry name" value="TEN_NHL"/>
</dbReference>
<dbReference type="InterPro" id="IPR008969">
    <property type="entry name" value="CarboxyPept-like_regulatory"/>
</dbReference>
<dbReference type="InterPro" id="IPR011042">
    <property type="entry name" value="6-blade_b-propeller_TolB-like"/>
</dbReference>
<dbReference type="GO" id="GO:0051124">
    <property type="term" value="P:synaptic assembly at neuromuscular junction"/>
    <property type="evidence" value="ECO:0007669"/>
    <property type="project" value="UniProtKB-ARBA"/>
</dbReference>
<evidence type="ECO:0000256" key="13">
    <source>
        <dbReference type="ARBA" id="ARBA00023180"/>
    </source>
</evidence>
<dbReference type="SUPFAM" id="SSF49464">
    <property type="entry name" value="Carboxypeptidase regulatory domain-like"/>
    <property type="match status" value="1"/>
</dbReference>
<dbReference type="SUPFAM" id="SSF101898">
    <property type="entry name" value="NHL repeat"/>
    <property type="match status" value="1"/>
</dbReference>
<dbReference type="GO" id="GO:0097090">
    <property type="term" value="P:presynaptic membrane organization"/>
    <property type="evidence" value="ECO:0007669"/>
    <property type="project" value="UniProtKB-ARBA"/>
</dbReference>
<dbReference type="GO" id="GO:0016200">
    <property type="term" value="P:synaptic target attraction"/>
    <property type="evidence" value="ECO:0007669"/>
    <property type="project" value="UniProtKB-ARBA"/>
</dbReference>
<dbReference type="InterPro" id="IPR057627">
    <property type="entry name" value="FN-plug_TEN1-4"/>
</dbReference>
<dbReference type="InterPro" id="IPR028916">
    <property type="entry name" value="Tox-GHH_dom"/>
</dbReference>
<feature type="domain" description="EGF-like" evidence="19">
    <location>
        <begin position="614"/>
        <end position="646"/>
    </location>
</feature>
<comment type="subcellular location">
    <subcellularLocation>
        <location evidence="2">Cell membrane</location>
    </subcellularLocation>
    <subcellularLocation>
        <location evidence="1">Membrane</location>
        <topology evidence="1">Single-pass membrane protein</topology>
    </subcellularLocation>
    <subcellularLocation>
        <location evidence="14">Synapse</location>
        <location evidence="14">Synaptosome</location>
    </subcellularLocation>
</comment>
<dbReference type="InterPro" id="IPR000742">
    <property type="entry name" value="EGF"/>
</dbReference>
<dbReference type="GO" id="GO:0099559">
    <property type="term" value="P:maintenance of alignment of postsynaptic density and presynaptic active zone"/>
    <property type="evidence" value="ECO:0007669"/>
    <property type="project" value="UniProtKB-ARBA"/>
</dbReference>
<feature type="compositionally biased region" description="Acidic residues" evidence="17">
    <location>
        <begin position="191"/>
        <end position="207"/>
    </location>
</feature>
<dbReference type="InterPro" id="IPR051216">
    <property type="entry name" value="Teneurin"/>
</dbReference>
<evidence type="ECO:0000256" key="2">
    <source>
        <dbReference type="ARBA" id="ARBA00004236"/>
    </source>
</evidence>
<dbReference type="Pfam" id="PF25023">
    <property type="entry name" value="TEN_YD-shell"/>
    <property type="match status" value="1"/>
</dbReference>
<feature type="compositionally biased region" description="Basic residues" evidence="17">
    <location>
        <begin position="1"/>
        <end position="10"/>
    </location>
</feature>
<dbReference type="InterPro" id="IPR056823">
    <property type="entry name" value="TEN-like_YD-shell"/>
</dbReference>
<keyword evidence="8" id="KW-0677">Repeat</keyword>
<dbReference type="CDD" id="cd00054">
    <property type="entry name" value="EGF_CA"/>
    <property type="match status" value="1"/>
</dbReference>
<dbReference type="InterPro" id="IPR057629">
    <property type="entry name" value="Teneurin1-4_GBD"/>
</dbReference>
<dbReference type="GO" id="GO:0034110">
    <property type="term" value="P:regulation of homotypic cell-cell adhesion"/>
    <property type="evidence" value="ECO:0007669"/>
    <property type="project" value="UniProtKB-ARBA"/>
</dbReference>
<feature type="domain" description="EGF-like" evidence="19">
    <location>
        <begin position="778"/>
        <end position="814"/>
    </location>
</feature>
<dbReference type="Pfam" id="PF25024">
    <property type="entry name" value="EGF_TEN"/>
    <property type="match status" value="1"/>
</dbReference>
<evidence type="ECO:0000256" key="10">
    <source>
        <dbReference type="ARBA" id="ARBA00022989"/>
    </source>
</evidence>
<dbReference type="FunFam" id="2.10.25.10:FF:000013">
    <property type="entry name" value="Teneurin transmembrane protein 4"/>
    <property type="match status" value="1"/>
</dbReference>
<dbReference type="Pfam" id="PF25020">
    <property type="entry name" value="TTR_TEN1-4"/>
    <property type="match status" value="1"/>
</dbReference>
<keyword evidence="9" id="KW-0524">Neurogenesis</keyword>
<evidence type="ECO:0000256" key="12">
    <source>
        <dbReference type="ARBA" id="ARBA00023157"/>
    </source>
</evidence>
<evidence type="ECO:0000256" key="15">
    <source>
        <dbReference type="ARBA" id="ARBA00084038"/>
    </source>
</evidence>
<accession>A0AAV1ZSY4</accession>
<name>A0AAV1ZSY4_9ARAC</name>
<evidence type="ECO:0000256" key="3">
    <source>
        <dbReference type="ARBA" id="ARBA00009385"/>
    </source>
</evidence>
<dbReference type="GO" id="GO:0048790">
    <property type="term" value="P:maintenance of presynaptic active zone structure"/>
    <property type="evidence" value="ECO:0007669"/>
    <property type="project" value="UniProtKB-ARBA"/>
</dbReference>
<dbReference type="GO" id="GO:0043005">
    <property type="term" value="C:neuron projection"/>
    <property type="evidence" value="ECO:0007669"/>
    <property type="project" value="UniProtKB-KW"/>
</dbReference>
<evidence type="ECO:0000256" key="5">
    <source>
        <dbReference type="ARBA" id="ARBA00022536"/>
    </source>
</evidence>
<feature type="compositionally biased region" description="Basic and acidic residues" evidence="17">
    <location>
        <begin position="44"/>
        <end position="101"/>
    </location>
</feature>
<evidence type="ECO:0000313" key="21">
    <source>
        <dbReference type="Proteomes" id="UP001497382"/>
    </source>
</evidence>
<dbReference type="FunFam" id="2.10.25.10:FF:000001">
    <property type="entry name" value="Tenascin C"/>
    <property type="match status" value="1"/>
</dbReference>
<dbReference type="GO" id="GO:0046982">
    <property type="term" value="F:protein heterodimerization activity"/>
    <property type="evidence" value="ECO:0007669"/>
    <property type="project" value="UniProtKB-ARBA"/>
</dbReference>
<comment type="caution">
    <text evidence="16">Lacks conserved residue(s) required for the propagation of feature annotation.</text>
</comment>
<dbReference type="Pfam" id="PF15636">
    <property type="entry name" value="Tox-GHH"/>
    <property type="match status" value="1"/>
</dbReference>
<dbReference type="Pfam" id="PF24329">
    <property type="entry name" value="FN-plug_TEN1-4"/>
    <property type="match status" value="1"/>
</dbReference>
<keyword evidence="5 16" id="KW-0245">EGF-like domain</keyword>
<dbReference type="Gene3D" id="2.180.10.10">
    <property type="entry name" value="RHS repeat-associated core"/>
    <property type="match status" value="1"/>
</dbReference>
<proteinExistence type="inferred from homology"/>
<feature type="disulfide bond" evidence="16">
    <location>
        <begin position="782"/>
        <end position="792"/>
    </location>
</feature>
<evidence type="ECO:0000259" key="19">
    <source>
        <dbReference type="PROSITE" id="PS50026"/>
    </source>
</evidence>
<evidence type="ECO:0000256" key="11">
    <source>
        <dbReference type="ARBA" id="ARBA00023136"/>
    </source>
</evidence>
<evidence type="ECO:0000256" key="6">
    <source>
        <dbReference type="ARBA" id="ARBA00022599"/>
    </source>
</evidence>
<dbReference type="PROSITE" id="PS01186">
    <property type="entry name" value="EGF_2"/>
    <property type="match status" value="2"/>
</dbReference>
<dbReference type="EMBL" id="CAXIEN010000068">
    <property type="protein sequence ID" value="CAL1273550.1"/>
    <property type="molecule type" value="Genomic_DNA"/>
</dbReference>
<dbReference type="GO" id="GO:0048499">
    <property type="term" value="P:synaptic vesicle membrane organization"/>
    <property type="evidence" value="ECO:0007669"/>
    <property type="project" value="UniProtKB-ARBA"/>
</dbReference>
<keyword evidence="12 16" id="KW-1015">Disulfide bond</keyword>
<evidence type="ECO:0000256" key="1">
    <source>
        <dbReference type="ARBA" id="ARBA00004167"/>
    </source>
</evidence>
<dbReference type="Gene3D" id="2.10.25.10">
    <property type="entry name" value="Laminin"/>
    <property type="match status" value="6"/>
</dbReference>
<keyword evidence="13" id="KW-0325">Glycoprotein</keyword>
<dbReference type="GO" id="GO:0031594">
    <property type="term" value="C:neuromuscular junction"/>
    <property type="evidence" value="ECO:0007669"/>
    <property type="project" value="UniProtKB-ARBA"/>
</dbReference>
<dbReference type="Proteomes" id="UP001497382">
    <property type="component" value="Unassembled WGS sequence"/>
</dbReference>
<keyword evidence="4" id="KW-1003">Cell membrane</keyword>
<dbReference type="Pfam" id="PF25021">
    <property type="entry name" value="TEN_NHL"/>
    <property type="match status" value="1"/>
</dbReference>